<dbReference type="PANTHER" id="PTHR15863">
    <property type="entry name" value="MRN COMPLEX-INTERACTING PROTEIN"/>
    <property type="match status" value="1"/>
</dbReference>
<dbReference type="PANTHER" id="PTHR15863:SF2">
    <property type="entry name" value="MRN COMPLEX-INTERACTING PROTEIN"/>
    <property type="match status" value="1"/>
</dbReference>
<dbReference type="GO" id="GO:0005634">
    <property type="term" value="C:nucleus"/>
    <property type="evidence" value="ECO:0007669"/>
    <property type="project" value="TreeGrafter"/>
</dbReference>
<feature type="compositionally biased region" description="Polar residues" evidence="1">
    <location>
        <begin position="170"/>
        <end position="182"/>
    </location>
</feature>
<comment type="caution">
    <text evidence="3">The sequence shown here is derived from an EMBL/GenBank/DDBJ whole genome shotgun (WGS) entry which is preliminary data.</text>
</comment>
<dbReference type="InterPro" id="IPR049472">
    <property type="entry name" value="MRNIP_N"/>
</dbReference>
<reference evidence="3" key="1">
    <citation type="submission" date="2019-09" db="EMBL/GenBank/DDBJ databases">
        <title>Bird 10,000 Genomes (B10K) Project - Family phase.</title>
        <authorList>
            <person name="Zhang G."/>
        </authorList>
    </citation>
    <scope>NUCLEOTIDE SEQUENCE</scope>
    <source>
        <strain evidence="3">B10K-DU-001-08</strain>
        <tissue evidence="3">Muscle</tissue>
    </source>
</reference>
<dbReference type="AlphaFoldDB" id="A0A851NPF8"/>
<proteinExistence type="predicted"/>
<evidence type="ECO:0000259" key="2">
    <source>
        <dbReference type="Pfam" id="PF15749"/>
    </source>
</evidence>
<sequence length="330" mass="35809">RCAISAFLLQLYGQGSGRDCRRHVQRLNLLQGQAEAAAARSTLNISFRCTEESVNDNKNTAVHHEDSSVLQEGRAEVSRWSKYLDKGSEDQEEEEEEGSTERQQFCSRWKNAVEEQRKQQKSFPYSDVQEYSEENEAFQLAYQAKKFKKCSAAAPDQDDGDAVCAASAAPQGNKQTSNASTKPSKWEKYLSCSGSCSGSAAVVTLPPQDGSGRLGLHSTTAVSMATRCSEQAQSAVSPSTDSGFNKCIASTEQRALKLPASMLPSISSSNEEDALVKDPQLQPIATGFGGFDMGTSPPAPTLVNSSTRPKPQTISCDHLFCTGEEFDDDF</sequence>
<dbReference type="Proteomes" id="UP000613066">
    <property type="component" value="Unassembled WGS sequence"/>
</dbReference>
<feature type="compositionally biased region" description="Polar residues" evidence="1">
    <location>
        <begin position="302"/>
        <end position="311"/>
    </location>
</feature>
<dbReference type="GO" id="GO:0007095">
    <property type="term" value="P:mitotic G2 DNA damage checkpoint signaling"/>
    <property type="evidence" value="ECO:0007669"/>
    <property type="project" value="TreeGrafter"/>
</dbReference>
<dbReference type="OrthoDB" id="5960226at2759"/>
<organism evidence="3 4">
    <name type="scientific">Penelope pileata</name>
    <dbReference type="NCBI Taxonomy" id="1118817"/>
    <lineage>
        <taxon>Eukaryota</taxon>
        <taxon>Metazoa</taxon>
        <taxon>Chordata</taxon>
        <taxon>Craniata</taxon>
        <taxon>Vertebrata</taxon>
        <taxon>Euteleostomi</taxon>
        <taxon>Archelosauria</taxon>
        <taxon>Archosauria</taxon>
        <taxon>Dinosauria</taxon>
        <taxon>Saurischia</taxon>
        <taxon>Theropoda</taxon>
        <taxon>Coelurosauria</taxon>
        <taxon>Aves</taxon>
        <taxon>Neognathae</taxon>
        <taxon>Galloanserae</taxon>
        <taxon>Galliformes</taxon>
        <taxon>Cracidae</taxon>
        <taxon>Penelope</taxon>
    </lineage>
</organism>
<feature type="domain" description="MRN complex-interacting protein N-terminal" evidence="2">
    <location>
        <begin position="8"/>
        <end position="83"/>
    </location>
</feature>
<feature type="non-terminal residue" evidence="3">
    <location>
        <position position="330"/>
    </location>
</feature>
<accession>A0A851NPF8</accession>
<dbReference type="GO" id="GO:0003682">
    <property type="term" value="F:chromatin binding"/>
    <property type="evidence" value="ECO:0007669"/>
    <property type="project" value="TreeGrafter"/>
</dbReference>
<keyword evidence="4" id="KW-1185">Reference proteome</keyword>
<protein>
    <submittedName>
        <fullName evidence="3">MRNIP protein</fullName>
    </submittedName>
</protein>
<name>A0A851NPF8_9GALL</name>
<feature type="region of interest" description="Disordered" evidence="1">
    <location>
        <begin position="159"/>
        <end position="182"/>
    </location>
</feature>
<feature type="non-terminal residue" evidence="3">
    <location>
        <position position="1"/>
    </location>
</feature>
<dbReference type="EMBL" id="WBMW01002088">
    <property type="protein sequence ID" value="NXC42104.1"/>
    <property type="molecule type" value="Genomic_DNA"/>
</dbReference>
<evidence type="ECO:0000256" key="1">
    <source>
        <dbReference type="SAM" id="MobiDB-lite"/>
    </source>
</evidence>
<gene>
    <name evidence="3" type="primary">Mrnip</name>
    <name evidence="3" type="ORF">PENPIL_R15512</name>
</gene>
<feature type="region of interest" description="Disordered" evidence="1">
    <location>
        <begin position="85"/>
        <end position="104"/>
    </location>
</feature>
<dbReference type="InterPro" id="IPR032739">
    <property type="entry name" value="MRNIP"/>
</dbReference>
<dbReference type="Pfam" id="PF15749">
    <property type="entry name" value="MRNIP"/>
    <property type="match status" value="1"/>
</dbReference>
<feature type="region of interest" description="Disordered" evidence="1">
    <location>
        <begin position="286"/>
        <end position="311"/>
    </location>
</feature>
<evidence type="ECO:0000313" key="4">
    <source>
        <dbReference type="Proteomes" id="UP000613066"/>
    </source>
</evidence>
<evidence type="ECO:0000313" key="3">
    <source>
        <dbReference type="EMBL" id="NXC42104.1"/>
    </source>
</evidence>